<name>A0AAP0LF35_9MAGN</name>
<dbReference type="InterPro" id="IPR037104">
    <property type="entry name" value="Annexin_sf"/>
</dbReference>
<dbReference type="SUPFAM" id="SSF47874">
    <property type="entry name" value="Annexin"/>
    <property type="match status" value="1"/>
</dbReference>
<dbReference type="GO" id="GO:0009408">
    <property type="term" value="P:response to heat"/>
    <property type="evidence" value="ECO:0007669"/>
    <property type="project" value="TreeGrafter"/>
</dbReference>
<gene>
    <name evidence="6" type="ORF">Syun_001971</name>
</gene>
<dbReference type="GO" id="GO:0001786">
    <property type="term" value="F:phosphatidylserine binding"/>
    <property type="evidence" value="ECO:0007669"/>
    <property type="project" value="TreeGrafter"/>
</dbReference>
<keyword evidence="3" id="KW-0106">Calcium</keyword>
<dbReference type="InterPro" id="IPR018502">
    <property type="entry name" value="Annexin_repeat"/>
</dbReference>
<dbReference type="PANTHER" id="PTHR10502">
    <property type="entry name" value="ANNEXIN"/>
    <property type="match status" value="1"/>
</dbReference>
<dbReference type="Pfam" id="PF00191">
    <property type="entry name" value="Annexin"/>
    <property type="match status" value="3"/>
</dbReference>
<dbReference type="FunFam" id="1.10.220.10:FF:000006">
    <property type="entry name" value="Annexin"/>
    <property type="match status" value="1"/>
</dbReference>
<dbReference type="GO" id="GO:0005509">
    <property type="term" value="F:calcium ion binding"/>
    <property type="evidence" value="ECO:0007669"/>
    <property type="project" value="InterPro"/>
</dbReference>
<proteinExistence type="predicted"/>
<evidence type="ECO:0000313" key="6">
    <source>
        <dbReference type="EMBL" id="KAK9169831.1"/>
    </source>
</evidence>
<dbReference type="PROSITE" id="PS51897">
    <property type="entry name" value="ANNEXIN_2"/>
    <property type="match status" value="2"/>
</dbReference>
<protein>
    <submittedName>
        <fullName evidence="6">Uncharacterized protein</fullName>
    </submittedName>
</protein>
<dbReference type="Gene3D" id="1.10.220.10">
    <property type="entry name" value="Annexin"/>
    <property type="match status" value="3"/>
</dbReference>
<dbReference type="GO" id="GO:0005886">
    <property type="term" value="C:plasma membrane"/>
    <property type="evidence" value="ECO:0007669"/>
    <property type="project" value="TreeGrafter"/>
</dbReference>
<reference evidence="6 7" key="1">
    <citation type="submission" date="2024-01" db="EMBL/GenBank/DDBJ databases">
        <title>Genome assemblies of Stephania.</title>
        <authorList>
            <person name="Yang L."/>
        </authorList>
    </citation>
    <scope>NUCLEOTIDE SEQUENCE [LARGE SCALE GENOMIC DNA]</scope>
    <source>
        <strain evidence="6">YNDBR</strain>
        <tissue evidence="6">Leaf</tissue>
    </source>
</reference>
<dbReference type="GO" id="GO:0009651">
    <property type="term" value="P:response to salt stress"/>
    <property type="evidence" value="ECO:0007669"/>
    <property type="project" value="TreeGrafter"/>
</dbReference>
<dbReference type="GO" id="GO:0009409">
    <property type="term" value="P:response to cold"/>
    <property type="evidence" value="ECO:0007669"/>
    <property type="project" value="TreeGrafter"/>
</dbReference>
<dbReference type="Proteomes" id="UP001420932">
    <property type="component" value="Unassembled WGS sequence"/>
</dbReference>
<keyword evidence="2" id="KW-0677">Repeat</keyword>
<dbReference type="GO" id="GO:0009414">
    <property type="term" value="P:response to water deprivation"/>
    <property type="evidence" value="ECO:0007669"/>
    <property type="project" value="TreeGrafter"/>
</dbReference>
<dbReference type="PANTHER" id="PTHR10502:SF196">
    <property type="entry name" value="ANNEXIN D4"/>
    <property type="match status" value="1"/>
</dbReference>
<dbReference type="SMART" id="SM00335">
    <property type="entry name" value="ANX"/>
    <property type="match status" value="3"/>
</dbReference>
<sequence>MGLAEECQLLTKSFSGLGVDEKSILEIAQKWNSEHKSSFRKESPHFSNHQHHSFEHWHGHWVNAIHREFLRFKEAVVLWTMHPWERDARLAREALINKTYEVIVEIACTRSAEELLGARRAYHSLFHHSIEEDVAFDQHIAAHFRNLLVPLVSSYRYEGSHVNEEAAKSEAKVLGKIIRTDKKAIDSEEIVRIIATRSKTHLKVVFKHYKEIHGKTIDEDLQNEPSLRDTVICLNSPETYFSKVLDAGLVDGADEVAKEALIRVIVTRAHDHDMKEIKAEYQRKYGVPLPQKIKEKTHGSFKEFLVTLVEKAN</sequence>
<evidence type="ECO:0000256" key="2">
    <source>
        <dbReference type="ARBA" id="ARBA00022737"/>
    </source>
</evidence>
<dbReference type="GO" id="GO:0005544">
    <property type="term" value="F:calcium-dependent phospholipid binding"/>
    <property type="evidence" value="ECO:0007669"/>
    <property type="project" value="UniProtKB-KW"/>
</dbReference>
<dbReference type="EMBL" id="JBBNAF010000001">
    <property type="protein sequence ID" value="KAK9169831.1"/>
    <property type="molecule type" value="Genomic_DNA"/>
</dbReference>
<dbReference type="FunFam" id="1.10.220.10:FF:000014">
    <property type="entry name" value="annexin D4"/>
    <property type="match status" value="1"/>
</dbReference>
<accession>A0AAP0LF35</accession>
<keyword evidence="1" id="KW-0479">Metal-binding</keyword>
<evidence type="ECO:0000256" key="4">
    <source>
        <dbReference type="ARBA" id="ARBA00023216"/>
    </source>
</evidence>
<keyword evidence="7" id="KW-1185">Reference proteome</keyword>
<dbReference type="InterPro" id="IPR001464">
    <property type="entry name" value="Annexin"/>
</dbReference>
<dbReference type="PRINTS" id="PR00196">
    <property type="entry name" value="ANNEXIN"/>
</dbReference>
<keyword evidence="5" id="KW-0111">Calcium/phospholipid-binding</keyword>
<evidence type="ECO:0000313" key="7">
    <source>
        <dbReference type="Proteomes" id="UP001420932"/>
    </source>
</evidence>
<dbReference type="AlphaFoldDB" id="A0AAP0LF35"/>
<organism evidence="6 7">
    <name type="scientific">Stephania yunnanensis</name>
    <dbReference type="NCBI Taxonomy" id="152371"/>
    <lineage>
        <taxon>Eukaryota</taxon>
        <taxon>Viridiplantae</taxon>
        <taxon>Streptophyta</taxon>
        <taxon>Embryophyta</taxon>
        <taxon>Tracheophyta</taxon>
        <taxon>Spermatophyta</taxon>
        <taxon>Magnoliopsida</taxon>
        <taxon>Ranunculales</taxon>
        <taxon>Menispermaceae</taxon>
        <taxon>Menispermoideae</taxon>
        <taxon>Cissampelideae</taxon>
        <taxon>Stephania</taxon>
    </lineage>
</organism>
<evidence type="ECO:0000256" key="3">
    <source>
        <dbReference type="ARBA" id="ARBA00022837"/>
    </source>
</evidence>
<comment type="caution">
    <text evidence="6">The sequence shown here is derived from an EMBL/GenBank/DDBJ whole genome shotgun (WGS) entry which is preliminary data.</text>
</comment>
<evidence type="ECO:0000256" key="5">
    <source>
        <dbReference type="ARBA" id="ARBA00023302"/>
    </source>
</evidence>
<evidence type="ECO:0000256" key="1">
    <source>
        <dbReference type="ARBA" id="ARBA00022723"/>
    </source>
</evidence>
<dbReference type="GO" id="GO:0005737">
    <property type="term" value="C:cytoplasm"/>
    <property type="evidence" value="ECO:0007669"/>
    <property type="project" value="TreeGrafter"/>
</dbReference>
<keyword evidence="4" id="KW-0041">Annexin</keyword>